<reference evidence="3 4" key="1">
    <citation type="submission" date="2020-01" db="EMBL/GenBank/DDBJ databases">
        <title>Identification and distribution of gene clusters putatively required for synthesis of sphingolipid metabolism inhibitors in phylogenetically diverse species of the filamentous fungus Fusarium.</title>
        <authorList>
            <person name="Kim H.-S."/>
            <person name="Busman M."/>
            <person name="Brown D.W."/>
            <person name="Divon H."/>
            <person name="Uhlig S."/>
            <person name="Proctor R.H."/>
        </authorList>
    </citation>
    <scope>NUCLEOTIDE SEQUENCE [LARGE SCALE GENOMIC DNA]</scope>
    <source>
        <strain evidence="3 4">NRRL 20459</strain>
    </source>
</reference>
<evidence type="ECO:0000313" key="4">
    <source>
        <dbReference type="Proteomes" id="UP000554235"/>
    </source>
</evidence>
<keyword evidence="2" id="KW-0732">Signal</keyword>
<dbReference type="AlphaFoldDB" id="A0A8H4KN57"/>
<dbReference type="EMBL" id="JAADYS010002927">
    <property type="protein sequence ID" value="KAF4452921.1"/>
    <property type="molecule type" value="Genomic_DNA"/>
</dbReference>
<evidence type="ECO:0000313" key="3">
    <source>
        <dbReference type="EMBL" id="KAF4452921.1"/>
    </source>
</evidence>
<dbReference type="Proteomes" id="UP000554235">
    <property type="component" value="Unassembled WGS sequence"/>
</dbReference>
<proteinExistence type="predicted"/>
<feature type="chain" id="PRO_5034997844" description="Apple domain-containing protein" evidence="2">
    <location>
        <begin position="22"/>
        <end position="724"/>
    </location>
</feature>
<sequence length="724" mass="76730">MRSVAALAALALTGAFDLAAASRCKPSSVTSATTLDTTTASSLDTSMTSLDTTATETSTGTAGESTETAAPGSVIKNIVTNGGFSKKDPGGDPSKIPGFTVTGDGTLVTGGGYTGDGSSDKNAVQLSVSSTPPGKRKRQTARGETAGFGQFLDNLDTRTQYTVQFFYYIVTAPAQRTMCVLQAGLGNGIFFNTFIYSTGQATFYERIVVQTSAPSVGADIFIHSSCQDGGLSTIFVDSLFMSNQVTPETIDNYSLDFGGDIHNPPVEHDPLTTSNAEGPSTREPSETSTFPSNGDQSTSFSLQPTEVQTTTQQDSGRTSSFVTVTSEPAVTSTEAPSTVTESLPECTLAESDGCSYIGGGTGCFRYGRQVDTFFLAGDHSSWHCEALCGEMPDRCKSSAWDNDANMCRFSSRSINDPDFGSGSGPELSWNDQACFKCFCHDADRDRYFRTVSEHDGQTDAPTTTSGATNTAVETTTEATTTSNADSGETTTPVETTTTTTTTLDFNIDETTTSAAFEETTTTLPSEDTTTSGNGASNGPNTEPTTTKPGGSSQTNTCSTKDAVQNGGFESDLASDGWAFKGQAGVTNNGDLGQTRTGGKAAFLRWPSVNTKAGFSQNIGGLEIGKPYTLSYWHHTAEGKKLDLDECDILVRFDNRNFDNFDPFYDNRAATGYVNRYNTVYPTSTVAPLSFELSCNGNNPDPFVIMMDDISLIPTCGRQNQQEED</sequence>
<keyword evidence="4" id="KW-1185">Reference proteome</keyword>
<feature type="region of interest" description="Disordered" evidence="1">
    <location>
        <begin position="256"/>
        <end position="342"/>
    </location>
</feature>
<feature type="compositionally biased region" description="Low complexity" evidence="1">
    <location>
        <begin position="458"/>
        <end position="530"/>
    </location>
</feature>
<comment type="caution">
    <text evidence="3">The sequence shown here is derived from an EMBL/GenBank/DDBJ whole genome shotgun (WGS) entry which is preliminary data.</text>
</comment>
<feature type="compositionally biased region" description="Polar residues" evidence="1">
    <location>
        <begin position="286"/>
        <end position="341"/>
    </location>
</feature>
<feature type="region of interest" description="Disordered" evidence="1">
    <location>
        <begin position="46"/>
        <end position="68"/>
    </location>
</feature>
<protein>
    <recommendedName>
        <fullName evidence="5">Apple domain-containing protein</fullName>
    </recommendedName>
</protein>
<feature type="compositionally biased region" description="Polar residues" evidence="1">
    <location>
        <begin position="531"/>
        <end position="562"/>
    </location>
</feature>
<feature type="compositionally biased region" description="Polar residues" evidence="1">
    <location>
        <begin position="120"/>
        <end position="132"/>
    </location>
</feature>
<feature type="region of interest" description="Disordered" evidence="1">
    <location>
        <begin position="453"/>
        <end position="568"/>
    </location>
</feature>
<accession>A0A8H4KN57</accession>
<evidence type="ECO:0000256" key="2">
    <source>
        <dbReference type="SAM" id="SignalP"/>
    </source>
</evidence>
<name>A0A8H4KN57_9HYPO</name>
<gene>
    <name evidence="3" type="ORF">FALBO_16087</name>
</gene>
<feature type="signal peptide" evidence="2">
    <location>
        <begin position="1"/>
        <end position="21"/>
    </location>
</feature>
<feature type="region of interest" description="Disordered" evidence="1">
    <location>
        <begin position="110"/>
        <end position="143"/>
    </location>
</feature>
<dbReference type="Gene3D" id="2.60.120.260">
    <property type="entry name" value="Galactose-binding domain-like"/>
    <property type="match status" value="1"/>
</dbReference>
<organism evidence="3 4">
    <name type="scientific">Fusarium albosuccineum</name>
    <dbReference type="NCBI Taxonomy" id="1237068"/>
    <lineage>
        <taxon>Eukaryota</taxon>
        <taxon>Fungi</taxon>
        <taxon>Dikarya</taxon>
        <taxon>Ascomycota</taxon>
        <taxon>Pezizomycotina</taxon>
        <taxon>Sordariomycetes</taxon>
        <taxon>Hypocreomycetidae</taxon>
        <taxon>Hypocreales</taxon>
        <taxon>Nectriaceae</taxon>
        <taxon>Fusarium</taxon>
        <taxon>Fusarium decemcellulare species complex</taxon>
    </lineage>
</organism>
<dbReference type="OrthoDB" id="5105532at2759"/>
<evidence type="ECO:0000256" key="1">
    <source>
        <dbReference type="SAM" id="MobiDB-lite"/>
    </source>
</evidence>
<evidence type="ECO:0008006" key="5">
    <source>
        <dbReference type="Google" id="ProtNLM"/>
    </source>
</evidence>